<reference evidence="7" key="1">
    <citation type="journal article" date="2020" name="mSystems">
        <title>Genome- and Community-Level Interaction Insights into Carbon Utilization and Element Cycling Functions of Hydrothermarchaeota in Hydrothermal Sediment.</title>
        <authorList>
            <person name="Zhou Z."/>
            <person name="Liu Y."/>
            <person name="Xu W."/>
            <person name="Pan J."/>
            <person name="Luo Z.H."/>
            <person name="Li M."/>
        </authorList>
    </citation>
    <scope>NUCLEOTIDE SEQUENCE [LARGE SCALE GENOMIC DNA]</scope>
    <source>
        <strain evidence="7">HyVt-570</strain>
    </source>
</reference>
<dbReference type="PANTHER" id="PTHR11904:SF9">
    <property type="entry name" value="PURINE NUCLEOSIDE PHOSPHORYLASE-RELATED"/>
    <property type="match status" value="1"/>
</dbReference>
<dbReference type="AlphaFoldDB" id="A0A7C4ZIC7"/>
<comment type="caution">
    <text evidence="7">The sequence shown here is derived from an EMBL/GenBank/DDBJ whole genome shotgun (WGS) entry which is preliminary data.</text>
</comment>
<dbReference type="NCBIfam" id="TIGR01697">
    <property type="entry name" value="PNPH-PUNA-XAPA"/>
    <property type="match status" value="1"/>
</dbReference>
<evidence type="ECO:0000256" key="4">
    <source>
        <dbReference type="ARBA" id="ARBA00022679"/>
    </source>
</evidence>
<name>A0A7C4ZIC7_9DEIN</name>
<dbReference type="GO" id="GO:0005737">
    <property type="term" value="C:cytoplasm"/>
    <property type="evidence" value="ECO:0007669"/>
    <property type="project" value="TreeGrafter"/>
</dbReference>
<dbReference type="PIRSF" id="PIRSF000477">
    <property type="entry name" value="PurNPase"/>
    <property type="match status" value="1"/>
</dbReference>
<keyword evidence="3 5" id="KW-0328">Glycosyltransferase</keyword>
<dbReference type="InterPro" id="IPR011268">
    <property type="entry name" value="Purine_phosphorylase"/>
</dbReference>
<evidence type="ECO:0000256" key="5">
    <source>
        <dbReference type="PIRNR" id="PIRNR000477"/>
    </source>
</evidence>
<evidence type="ECO:0000259" key="6">
    <source>
        <dbReference type="Pfam" id="PF01048"/>
    </source>
</evidence>
<dbReference type="UniPathway" id="UPA00606"/>
<evidence type="ECO:0000256" key="3">
    <source>
        <dbReference type="ARBA" id="ARBA00022676"/>
    </source>
</evidence>
<gene>
    <name evidence="7" type="ORF">ENK37_11310</name>
</gene>
<dbReference type="InterPro" id="IPR018099">
    <property type="entry name" value="Purine_phosphorylase-2_CS"/>
</dbReference>
<dbReference type="InterPro" id="IPR000845">
    <property type="entry name" value="Nucleoside_phosphorylase_d"/>
</dbReference>
<dbReference type="Gene3D" id="3.40.50.1580">
    <property type="entry name" value="Nucleoside phosphorylase domain"/>
    <property type="match status" value="1"/>
</dbReference>
<comment type="pathway">
    <text evidence="1 5">Purine metabolism; purine nucleoside salvage.</text>
</comment>
<protein>
    <recommendedName>
        <fullName evidence="5">Purine nucleoside phosphorylase</fullName>
        <ecNumber evidence="5">2.4.2.1</ecNumber>
    </recommendedName>
    <alternativeName>
        <fullName evidence="5">Inosine-guanosine phosphorylase</fullName>
    </alternativeName>
</protein>
<dbReference type="GO" id="GO:0009116">
    <property type="term" value="P:nucleoside metabolic process"/>
    <property type="evidence" value="ECO:0007669"/>
    <property type="project" value="InterPro"/>
</dbReference>
<evidence type="ECO:0000256" key="2">
    <source>
        <dbReference type="ARBA" id="ARBA00006751"/>
    </source>
</evidence>
<organism evidence="7">
    <name type="scientific">Oceanithermus profundus</name>
    <dbReference type="NCBI Taxonomy" id="187137"/>
    <lineage>
        <taxon>Bacteria</taxon>
        <taxon>Thermotogati</taxon>
        <taxon>Deinococcota</taxon>
        <taxon>Deinococci</taxon>
        <taxon>Thermales</taxon>
        <taxon>Thermaceae</taxon>
        <taxon>Oceanithermus</taxon>
    </lineage>
</organism>
<dbReference type="InterPro" id="IPR035994">
    <property type="entry name" value="Nucleoside_phosphorylase_sf"/>
</dbReference>
<dbReference type="GO" id="GO:0004731">
    <property type="term" value="F:purine-nucleoside phosphorylase activity"/>
    <property type="evidence" value="ECO:0007669"/>
    <property type="project" value="UniProtKB-EC"/>
</dbReference>
<dbReference type="NCBIfam" id="NF006054">
    <property type="entry name" value="PRK08202.1"/>
    <property type="match status" value="1"/>
</dbReference>
<sequence>MNAVEAVRAHTDFAPELGLVLGSGLGPLADEIDTVAEIPYGEVPGFPVSTAPGHEGKLILGRLAGRPIVAYKGRVHFYEGYPMERVVFPVRVGFFLGAERFVVTSAAGGLNPSFQAGDFMLHLDFINAMGENPLRGPNDERLGPRFPVTFDAYDPEYLEVARRVARAQDVRLREGVYLAISGPSYASRSELRVFRYGMYADAIGMSTVPEVIALRHLGARVLGLSTITDMALADSDHHADEQEVIRVAEERSPVFRRLVTGIVAELP</sequence>
<comment type="similarity">
    <text evidence="2 5">Belongs to the PNP/MTAP phosphorylase family.</text>
</comment>
<comment type="function">
    <text evidence="5">The purine nucleoside phosphorylases catalyze the phosphorolytic breakdown of the N-glycosidic bond in the beta-(deoxy)ribonucleoside molecules, with the formation of the corresponding free purine bases and pentose-1-phosphate.</text>
</comment>
<dbReference type="CDD" id="cd09009">
    <property type="entry name" value="PNP-EcPNPII_like"/>
    <property type="match status" value="1"/>
</dbReference>
<evidence type="ECO:0000313" key="7">
    <source>
        <dbReference type="EMBL" id="HGY10617.1"/>
    </source>
</evidence>
<dbReference type="EMBL" id="DRPZ01000282">
    <property type="protein sequence ID" value="HGY10617.1"/>
    <property type="molecule type" value="Genomic_DNA"/>
</dbReference>
<accession>A0A7C4ZIC7</accession>
<dbReference type="Pfam" id="PF01048">
    <property type="entry name" value="PNP_UDP_1"/>
    <property type="match status" value="1"/>
</dbReference>
<keyword evidence="4 5" id="KW-0808">Transferase</keyword>
<dbReference type="EC" id="2.4.2.1" evidence="5"/>
<dbReference type="SUPFAM" id="SSF53167">
    <property type="entry name" value="Purine and uridine phosphorylases"/>
    <property type="match status" value="1"/>
</dbReference>
<proteinExistence type="inferred from homology"/>
<dbReference type="PROSITE" id="PS01240">
    <property type="entry name" value="PNP_MTAP_2"/>
    <property type="match status" value="1"/>
</dbReference>
<dbReference type="PANTHER" id="PTHR11904">
    <property type="entry name" value="METHYLTHIOADENOSINE/PURINE NUCLEOSIDE PHOSPHORYLASE"/>
    <property type="match status" value="1"/>
</dbReference>
<evidence type="ECO:0000256" key="1">
    <source>
        <dbReference type="ARBA" id="ARBA00005058"/>
    </source>
</evidence>
<feature type="domain" description="Nucleoside phosphorylase" evidence="6">
    <location>
        <begin position="17"/>
        <end position="263"/>
    </location>
</feature>
<dbReference type="Proteomes" id="UP000885759">
    <property type="component" value="Unassembled WGS sequence"/>
</dbReference>